<evidence type="ECO:0000313" key="1">
    <source>
        <dbReference type="EMBL" id="RKN59985.1"/>
    </source>
</evidence>
<dbReference type="EMBL" id="RBAM01000036">
    <property type="protein sequence ID" value="RKN59985.1"/>
    <property type="molecule type" value="Genomic_DNA"/>
</dbReference>
<name>A0A3B0AGJ0_9ACTN</name>
<dbReference type="PANTHER" id="PTHR36836:SF1">
    <property type="entry name" value="COLANIC ACID BIOSYNTHESIS PROTEIN WCAK"/>
    <property type="match status" value="1"/>
</dbReference>
<dbReference type="GO" id="GO:0016740">
    <property type="term" value="F:transferase activity"/>
    <property type="evidence" value="ECO:0007669"/>
    <property type="project" value="UniProtKB-KW"/>
</dbReference>
<evidence type="ECO:0000313" key="2">
    <source>
        <dbReference type="Proteomes" id="UP000270343"/>
    </source>
</evidence>
<sequence>MITVIHAYSRGNPGDGLLVDESLALLARLGVAQPDIRLVALDPESFGPFPHTVGVGPSRVGRLRRLVGASALLAGLPHQVRAAIAGARAVVGVGGGYLRTDTPYSAMKALLAHGGQLRAAAAAARQGTRVLYLPGSIGPLTGVTGAVMERWLRRVPYLAVRDDRSLVHLPHARRFPDLAVLRLARRGVPEAPWQGSGAALLAVRALPRPGGYVRRLRGLLRASAASGGMVPVVASRAGTSNDDGKFTAGLRSLPEEGRHLMSLGKALRTLRPTVVVSVRLHGALAALMAGVPAIHLSYERKGVAAFEDLGLGAWLHPARSFNPYVVQAQVDALREDAGPYWERLAAAVPRLLRQGAELDEFAAHALGLRGGARV</sequence>
<dbReference type="RefSeq" id="WP_120760054.1">
    <property type="nucleotide sequence ID" value="NZ_RBAM01000036.1"/>
</dbReference>
<gene>
    <name evidence="1" type="ORF">D7231_33845</name>
</gene>
<dbReference type="PANTHER" id="PTHR36836">
    <property type="entry name" value="COLANIC ACID BIOSYNTHESIS PROTEIN WCAK"/>
    <property type="match status" value="1"/>
</dbReference>
<organism evidence="1 2">
    <name type="scientific">Streptomyces klenkii</name>
    <dbReference type="NCBI Taxonomy" id="1420899"/>
    <lineage>
        <taxon>Bacteria</taxon>
        <taxon>Bacillati</taxon>
        <taxon>Actinomycetota</taxon>
        <taxon>Actinomycetes</taxon>
        <taxon>Kitasatosporales</taxon>
        <taxon>Streptomycetaceae</taxon>
        <taxon>Streptomyces</taxon>
    </lineage>
</organism>
<comment type="caution">
    <text evidence="1">The sequence shown here is derived from an EMBL/GenBank/DDBJ whole genome shotgun (WGS) entry which is preliminary data.</text>
</comment>
<proteinExistence type="predicted"/>
<reference evidence="1 2" key="1">
    <citation type="journal article" date="2015" name="Antonie Van Leeuwenhoek">
        <title>Streptomyces klenkii sp. nov., isolated from deep marine sediment.</title>
        <authorList>
            <person name="Veyisoglu A."/>
            <person name="Sahin N."/>
        </authorList>
    </citation>
    <scope>NUCLEOTIDE SEQUENCE [LARGE SCALE GENOMIC DNA]</scope>
    <source>
        <strain evidence="1 2">KCTC 29202</strain>
    </source>
</reference>
<dbReference type="OrthoDB" id="3358948at2"/>
<protein>
    <submittedName>
        <fullName evidence="1">Polysaccharide pyruvyl transferase family protein</fullName>
    </submittedName>
</protein>
<keyword evidence="1" id="KW-0808">Transferase</keyword>
<dbReference type="Proteomes" id="UP000270343">
    <property type="component" value="Unassembled WGS sequence"/>
</dbReference>
<keyword evidence="2" id="KW-1185">Reference proteome</keyword>
<dbReference type="AlphaFoldDB" id="A0A3B0AGJ0"/>
<accession>A0A3B0AGJ0</accession>